<feature type="domain" description="RecF/RecN/SMC N-terminal" evidence="11">
    <location>
        <begin position="2"/>
        <end position="351"/>
    </location>
</feature>
<dbReference type="InterPro" id="IPR001238">
    <property type="entry name" value="DNA-binding_RecF"/>
</dbReference>
<keyword evidence="9 10" id="KW-0234">DNA repair</keyword>
<evidence type="ECO:0000256" key="4">
    <source>
        <dbReference type="ARBA" id="ARBA00022490"/>
    </source>
</evidence>
<dbReference type="InterPro" id="IPR018078">
    <property type="entry name" value="DNA-binding_RecF_CS"/>
</dbReference>
<evidence type="ECO:0000256" key="9">
    <source>
        <dbReference type="HAMAP-Rule" id="MF_00365"/>
    </source>
</evidence>
<comment type="caution">
    <text evidence="12">The sequence shown here is derived from an EMBL/GenBank/DDBJ whole genome shotgun (WGS) entry which is preliminary data.</text>
</comment>
<evidence type="ECO:0000256" key="2">
    <source>
        <dbReference type="ARBA" id="ARBA00008016"/>
    </source>
</evidence>
<keyword evidence="5 9" id="KW-0235">DNA replication</keyword>
<evidence type="ECO:0000256" key="6">
    <source>
        <dbReference type="ARBA" id="ARBA00022741"/>
    </source>
</evidence>
<dbReference type="GeneID" id="58726175"/>
<dbReference type="CDD" id="cd03242">
    <property type="entry name" value="ABC_RecF"/>
    <property type="match status" value="1"/>
</dbReference>
<dbReference type="Proteomes" id="UP000570851">
    <property type="component" value="Unassembled WGS sequence"/>
</dbReference>
<keyword evidence="9 10" id="KW-0742">SOS response</keyword>
<evidence type="ECO:0000256" key="7">
    <source>
        <dbReference type="ARBA" id="ARBA00022840"/>
    </source>
</evidence>
<evidence type="ECO:0000256" key="10">
    <source>
        <dbReference type="RuleBase" id="RU000578"/>
    </source>
</evidence>
<dbReference type="InterPro" id="IPR003395">
    <property type="entry name" value="RecF/RecN/SMC_N"/>
</dbReference>
<keyword evidence="8 9" id="KW-0238">DNA-binding</keyword>
<dbReference type="EMBL" id="JACKZP010000038">
    <property type="protein sequence ID" value="MBC1302633.1"/>
    <property type="molecule type" value="Genomic_DNA"/>
</dbReference>
<dbReference type="Pfam" id="PF02463">
    <property type="entry name" value="SMC_N"/>
    <property type="match status" value="1"/>
</dbReference>
<protein>
    <recommendedName>
        <fullName evidence="3 9">DNA replication and repair protein RecF</fullName>
    </recommendedName>
</protein>
<dbReference type="PANTHER" id="PTHR32182">
    <property type="entry name" value="DNA REPLICATION AND REPAIR PROTEIN RECF"/>
    <property type="match status" value="1"/>
</dbReference>
<evidence type="ECO:0000256" key="8">
    <source>
        <dbReference type="ARBA" id="ARBA00023125"/>
    </source>
</evidence>
<keyword evidence="7 9" id="KW-0067">ATP-binding</keyword>
<comment type="similarity">
    <text evidence="2 9 10">Belongs to the RecF family.</text>
</comment>
<dbReference type="PANTHER" id="PTHR32182:SF0">
    <property type="entry name" value="DNA REPLICATION AND REPAIR PROTEIN RECF"/>
    <property type="match status" value="1"/>
</dbReference>
<name>A0ABR6S8P3_ANAVA</name>
<comment type="function">
    <text evidence="9 10">The RecF protein is involved in DNA metabolism; it is required for DNA replication and normal SOS inducibility. RecF binds preferentially to single-stranded, linear DNA. It also seems to bind ATP.</text>
</comment>
<dbReference type="HAMAP" id="MF_00365">
    <property type="entry name" value="RecF"/>
    <property type="match status" value="1"/>
</dbReference>
<keyword evidence="6 9" id="KW-0547">Nucleotide-binding</keyword>
<dbReference type="SUPFAM" id="SSF52540">
    <property type="entry name" value="P-loop containing nucleoside triphosphate hydrolases"/>
    <property type="match status" value="1"/>
</dbReference>
<gene>
    <name evidence="9 12" type="primary">recF</name>
    <name evidence="12" type="ORF">GNE12_11990</name>
</gene>
<dbReference type="InterPro" id="IPR042174">
    <property type="entry name" value="RecF_2"/>
</dbReference>
<evidence type="ECO:0000313" key="13">
    <source>
        <dbReference type="Proteomes" id="UP000570851"/>
    </source>
</evidence>
<evidence type="ECO:0000313" key="12">
    <source>
        <dbReference type="EMBL" id="MBC1302633.1"/>
    </source>
</evidence>
<sequence>MYLKTLHLRHFRNYYDQKVEFTAAKTILVGNNAQGKSNLLEAVELLATLRSHRMARDRDLVQEEEPLAQINATLERDTGVSDLSLILRRNGRRTVALNGESLRRQMDFLGVLNAVQFSSLDLELVRGSPEVRRNWLDTLLIQLEPVYAHILQQYNQVLRQRNAYLKKLQDSALTTQDSALAIWDAQLVTTGTKVIRRRDRALARLAPLATAWHTSISGSTEVLQISYTPNVQLMQNQPEQVQQAFLSQLQQRAVPEMYRGTTLVGPHRDEVELTINQTPARQYGSQGQQRTLVLALKLAELQLIEEVVKEPPLLLLDDVLAELDPSRQNQLLDTIQDRFQTLITTTHLSSFDAQWLNSSQILFVEQGKISTSNSIR</sequence>
<accession>A0ABR6S8P3</accession>
<evidence type="ECO:0000259" key="11">
    <source>
        <dbReference type="Pfam" id="PF02463"/>
    </source>
</evidence>
<keyword evidence="9 10" id="KW-0227">DNA damage</keyword>
<feature type="binding site" evidence="9">
    <location>
        <begin position="30"/>
        <end position="37"/>
    </location>
    <ligand>
        <name>ATP</name>
        <dbReference type="ChEBI" id="CHEBI:30616"/>
    </ligand>
</feature>
<dbReference type="RefSeq" id="WP_011320114.1">
    <property type="nucleotide sequence ID" value="NZ_JACKZP010000038.1"/>
</dbReference>
<proteinExistence type="inferred from homology"/>
<evidence type="ECO:0000256" key="1">
    <source>
        <dbReference type="ARBA" id="ARBA00004496"/>
    </source>
</evidence>
<organism evidence="12 13">
    <name type="scientific">Trichormus variabilis N2B</name>
    <dbReference type="NCBI Taxonomy" id="2681315"/>
    <lineage>
        <taxon>Bacteria</taxon>
        <taxon>Bacillati</taxon>
        <taxon>Cyanobacteriota</taxon>
        <taxon>Cyanophyceae</taxon>
        <taxon>Nostocales</taxon>
        <taxon>Nostocaceae</taxon>
        <taxon>Trichormus</taxon>
    </lineage>
</organism>
<dbReference type="InterPro" id="IPR027417">
    <property type="entry name" value="P-loop_NTPase"/>
</dbReference>
<keyword evidence="4 9" id="KW-0963">Cytoplasm</keyword>
<dbReference type="Gene3D" id="1.20.1050.90">
    <property type="entry name" value="RecF/RecN/SMC, N-terminal domain"/>
    <property type="match status" value="1"/>
</dbReference>
<evidence type="ECO:0000256" key="5">
    <source>
        <dbReference type="ARBA" id="ARBA00022705"/>
    </source>
</evidence>
<reference evidence="12 13" key="1">
    <citation type="submission" date="2019-11" db="EMBL/GenBank/DDBJ databases">
        <title>Comparison of genomes from free-living endosymbiotic cyanobacteria isolated from Azolla.</title>
        <authorList>
            <person name="Thiel T."/>
            <person name="Pratte B."/>
        </authorList>
    </citation>
    <scope>NUCLEOTIDE SEQUENCE [LARGE SCALE GENOMIC DNA]</scope>
    <source>
        <strain evidence="12 13">N2B</strain>
    </source>
</reference>
<comment type="subcellular location">
    <subcellularLocation>
        <location evidence="1 9 10">Cytoplasm</location>
    </subcellularLocation>
</comment>
<dbReference type="PROSITE" id="PS00617">
    <property type="entry name" value="RECF_1"/>
    <property type="match status" value="1"/>
</dbReference>
<evidence type="ECO:0000256" key="3">
    <source>
        <dbReference type="ARBA" id="ARBA00020170"/>
    </source>
</evidence>
<keyword evidence="13" id="KW-1185">Reference proteome</keyword>
<dbReference type="NCBIfam" id="TIGR00611">
    <property type="entry name" value="recf"/>
    <property type="match status" value="1"/>
</dbReference>
<dbReference type="PROSITE" id="PS00618">
    <property type="entry name" value="RECF_2"/>
    <property type="match status" value="1"/>
</dbReference>
<dbReference type="Gene3D" id="3.40.50.300">
    <property type="entry name" value="P-loop containing nucleotide triphosphate hydrolases"/>
    <property type="match status" value="1"/>
</dbReference>